<reference evidence="2" key="1">
    <citation type="journal article" date="2023" name="Proc. Natl. Acad. Sci. U.S.A.">
        <title>Genomic and structural basis for evolution of tropane alkaloid biosynthesis.</title>
        <authorList>
            <person name="Wanga Y.-J."/>
            <person name="Taina T."/>
            <person name="Yua J.-Y."/>
            <person name="Lia J."/>
            <person name="Xua B."/>
            <person name="Chenc J."/>
            <person name="D'Auriad J.C."/>
            <person name="Huanga J.-P."/>
            <person name="Huanga S.-X."/>
        </authorList>
    </citation>
    <scope>NUCLEOTIDE SEQUENCE [LARGE SCALE GENOMIC DNA]</scope>
    <source>
        <strain evidence="2">cv. KIB-2019</strain>
    </source>
</reference>
<accession>A0A9Q1RMX0</accession>
<proteinExistence type="predicted"/>
<evidence type="ECO:0000313" key="2">
    <source>
        <dbReference type="Proteomes" id="UP001152561"/>
    </source>
</evidence>
<protein>
    <submittedName>
        <fullName evidence="1">Uncharacterized protein</fullName>
    </submittedName>
</protein>
<keyword evidence="2" id="KW-1185">Reference proteome</keyword>
<name>A0A9Q1RMX0_9SOLA</name>
<evidence type="ECO:0000313" key="1">
    <source>
        <dbReference type="EMBL" id="KAJ8568213.1"/>
    </source>
</evidence>
<organism evidence="1 2">
    <name type="scientific">Anisodus acutangulus</name>
    <dbReference type="NCBI Taxonomy" id="402998"/>
    <lineage>
        <taxon>Eukaryota</taxon>
        <taxon>Viridiplantae</taxon>
        <taxon>Streptophyta</taxon>
        <taxon>Embryophyta</taxon>
        <taxon>Tracheophyta</taxon>
        <taxon>Spermatophyta</taxon>
        <taxon>Magnoliopsida</taxon>
        <taxon>eudicotyledons</taxon>
        <taxon>Gunneridae</taxon>
        <taxon>Pentapetalae</taxon>
        <taxon>asterids</taxon>
        <taxon>lamiids</taxon>
        <taxon>Solanales</taxon>
        <taxon>Solanaceae</taxon>
        <taxon>Solanoideae</taxon>
        <taxon>Hyoscyameae</taxon>
        <taxon>Anisodus</taxon>
    </lineage>
</organism>
<dbReference type="EMBL" id="JAJAGQ010000003">
    <property type="protein sequence ID" value="KAJ8568213.1"/>
    <property type="molecule type" value="Genomic_DNA"/>
</dbReference>
<dbReference type="Proteomes" id="UP001152561">
    <property type="component" value="Unassembled WGS sequence"/>
</dbReference>
<dbReference type="AlphaFoldDB" id="A0A9Q1RMX0"/>
<sequence>MEDTKKCKIRQYIPSDDHSGSPADGHIVKYQPIMNKAAKAMLRQIMGLDSSPRLENFSNSPESLLIGDGSPQCNALDGESYNRNLGVTLQEVLPASAQPFSSATSAIVGQSSLYANIQFSESNSLLQEIMLENNMDINGSETGNDSFMDPILGVNGKFLLELDTFSPDLQIEWKSALMDDDIGELPSVGDPLWKKFLQSPFPTETEEMDSVEIEDIKTTETKPLENGWDKVQNMEHITEQMGLLTSNSKKYDRSPKKMYMR</sequence>
<dbReference type="OrthoDB" id="60033at2759"/>
<gene>
    <name evidence="1" type="ORF">K7X08_020935</name>
</gene>
<comment type="caution">
    <text evidence="1">The sequence shown here is derived from an EMBL/GenBank/DDBJ whole genome shotgun (WGS) entry which is preliminary data.</text>
</comment>